<comment type="caution">
    <text evidence="1">The sequence shown here is derived from an EMBL/GenBank/DDBJ whole genome shotgun (WGS) entry which is preliminary data.</text>
</comment>
<dbReference type="EMBL" id="JFKA01000014">
    <property type="protein sequence ID" value="OSQ35869.1"/>
    <property type="molecule type" value="Genomic_DNA"/>
</dbReference>
<name>A0A1Y2KVL6_9PROT</name>
<keyword evidence="2" id="KW-1185">Reference proteome</keyword>
<dbReference type="AlphaFoldDB" id="A0A1Y2KVL6"/>
<dbReference type="Proteomes" id="UP000193391">
    <property type="component" value="Unassembled WGS sequence"/>
</dbReference>
<organism evidence="1 2">
    <name type="scientific">Thalassospira mesophila</name>
    <dbReference type="NCBI Taxonomy" id="1293891"/>
    <lineage>
        <taxon>Bacteria</taxon>
        <taxon>Pseudomonadati</taxon>
        <taxon>Pseudomonadota</taxon>
        <taxon>Alphaproteobacteria</taxon>
        <taxon>Rhodospirillales</taxon>
        <taxon>Thalassospiraceae</taxon>
        <taxon>Thalassospira</taxon>
    </lineage>
</organism>
<accession>A0A1Y2KVL6</accession>
<protein>
    <submittedName>
        <fullName evidence="1">Uncharacterized protein</fullName>
    </submittedName>
</protein>
<evidence type="ECO:0000313" key="1">
    <source>
        <dbReference type="EMBL" id="OSQ35869.1"/>
    </source>
</evidence>
<evidence type="ECO:0000313" key="2">
    <source>
        <dbReference type="Proteomes" id="UP000193391"/>
    </source>
</evidence>
<sequence length="81" mass="8707">MRGAKGAGWHFCGGSVPLCARWSDVGPVSVCPRRVAAYGYADGKNVALRLRNFYWKNYNVFAVVVIFPVPAKCQADAGAAT</sequence>
<reference evidence="1 2" key="1">
    <citation type="submission" date="2014-03" db="EMBL/GenBank/DDBJ databases">
        <title>The draft genome sequence of Thalassospira mesophila JCM 18969.</title>
        <authorList>
            <person name="Lai Q."/>
            <person name="Shao Z."/>
        </authorList>
    </citation>
    <scope>NUCLEOTIDE SEQUENCE [LARGE SCALE GENOMIC DNA]</scope>
    <source>
        <strain evidence="1 2">JCM 18969</strain>
    </source>
</reference>
<proteinExistence type="predicted"/>
<gene>
    <name evidence="1" type="ORF">TMES_19945</name>
</gene>